<keyword evidence="1" id="KW-0472">Membrane</keyword>
<dbReference type="Proteomes" id="UP001500503">
    <property type="component" value="Unassembled WGS sequence"/>
</dbReference>
<evidence type="ECO:0000313" key="3">
    <source>
        <dbReference type="Proteomes" id="UP001500503"/>
    </source>
</evidence>
<feature type="transmembrane region" description="Helical" evidence="1">
    <location>
        <begin position="98"/>
        <end position="115"/>
    </location>
</feature>
<feature type="transmembrane region" description="Helical" evidence="1">
    <location>
        <begin position="67"/>
        <end position="86"/>
    </location>
</feature>
<proteinExistence type="predicted"/>
<evidence type="ECO:0000256" key="1">
    <source>
        <dbReference type="SAM" id="Phobius"/>
    </source>
</evidence>
<feature type="transmembrane region" description="Helical" evidence="1">
    <location>
        <begin position="135"/>
        <end position="153"/>
    </location>
</feature>
<keyword evidence="3" id="KW-1185">Reference proteome</keyword>
<dbReference type="EMBL" id="BAABHF010000046">
    <property type="protein sequence ID" value="GAA4511813.1"/>
    <property type="molecule type" value="Genomic_DNA"/>
</dbReference>
<name>A0ABP8QWK5_9ACTN</name>
<organism evidence="2 3">
    <name type="scientific">Actinoallomurus oryzae</name>
    <dbReference type="NCBI Taxonomy" id="502180"/>
    <lineage>
        <taxon>Bacteria</taxon>
        <taxon>Bacillati</taxon>
        <taxon>Actinomycetota</taxon>
        <taxon>Actinomycetes</taxon>
        <taxon>Streptosporangiales</taxon>
        <taxon>Thermomonosporaceae</taxon>
        <taxon>Actinoallomurus</taxon>
    </lineage>
</organism>
<comment type="caution">
    <text evidence="2">The sequence shown here is derived from an EMBL/GenBank/DDBJ whole genome shotgun (WGS) entry which is preliminary data.</text>
</comment>
<gene>
    <name evidence="2" type="ORF">GCM10023191_076460</name>
</gene>
<reference evidence="3" key="1">
    <citation type="journal article" date="2019" name="Int. J. Syst. Evol. Microbiol.">
        <title>The Global Catalogue of Microorganisms (GCM) 10K type strain sequencing project: providing services to taxonomists for standard genome sequencing and annotation.</title>
        <authorList>
            <consortium name="The Broad Institute Genomics Platform"/>
            <consortium name="The Broad Institute Genome Sequencing Center for Infectious Disease"/>
            <person name="Wu L."/>
            <person name="Ma J."/>
        </authorList>
    </citation>
    <scope>NUCLEOTIDE SEQUENCE [LARGE SCALE GENOMIC DNA]</scope>
    <source>
        <strain evidence="3">JCM 17933</strain>
    </source>
</reference>
<evidence type="ECO:0000313" key="2">
    <source>
        <dbReference type="EMBL" id="GAA4511813.1"/>
    </source>
</evidence>
<protein>
    <recommendedName>
        <fullName evidence="4">DUF1440 domain-containing protein</fullName>
    </recommendedName>
</protein>
<accession>A0ABP8QWK5</accession>
<keyword evidence="1" id="KW-0812">Transmembrane</keyword>
<keyword evidence="1" id="KW-1133">Transmembrane helix</keyword>
<evidence type="ECO:0008006" key="4">
    <source>
        <dbReference type="Google" id="ProtNLM"/>
    </source>
</evidence>
<sequence>MMRDHLIAGVLAGAAGTAALNAVTYVDMAVRGRPASDIPEELAGRATDCAGLDLGDEETAANRRQGLAGLLGIGVGVGVSAAYGLLDGLVGGTRSSAGEVAAGALALGVVAMLGSDTPATAAGLTDPRDWPASSWISDAVPHLAYGAVAAIAYDRLIRRRYPG</sequence>